<feature type="compositionally biased region" description="Polar residues" evidence="1">
    <location>
        <begin position="123"/>
        <end position="139"/>
    </location>
</feature>
<proteinExistence type="predicted"/>
<feature type="compositionally biased region" description="Acidic residues" evidence="1">
    <location>
        <begin position="166"/>
        <end position="177"/>
    </location>
</feature>
<comment type="caution">
    <text evidence="2">The sequence shown here is derived from an EMBL/GenBank/DDBJ whole genome shotgun (WGS) entry which is preliminary data.</text>
</comment>
<keyword evidence="3" id="KW-1185">Reference proteome</keyword>
<organism evidence="2 3">
    <name type="scientific">Alteromonas aquimaris</name>
    <dbReference type="NCBI Taxonomy" id="2998417"/>
    <lineage>
        <taxon>Bacteria</taxon>
        <taxon>Pseudomonadati</taxon>
        <taxon>Pseudomonadota</taxon>
        <taxon>Gammaproteobacteria</taxon>
        <taxon>Alteromonadales</taxon>
        <taxon>Alteromonadaceae</taxon>
        <taxon>Alteromonas/Salinimonas group</taxon>
        <taxon>Alteromonas</taxon>
    </lineage>
</organism>
<feature type="compositionally biased region" description="Basic and acidic residues" evidence="1">
    <location>
        <begin position="140"/>
        <end position="153"/>
    </location>
</feature>
<evidence type="ECO:0000256" key="1">
    <source>
        <dbReference type="SAM" id="MobiDB-lite"/>
    </source>
</evidence>
<feature type="region of interest" description="Disordered" evidence="1">
    <location>
        <begin position="119"/>
        <end position="177"/>
    </location>
</feature>
<protein>
    <submittedName>
        <fullName evidence="2">Uncharacterized protein</fullName>
    </submittedName>
</protein>
<name>A0ABT3P3K9_9ALTE</name>
<dbReference type="RefSeq" id="WP_265615831.1">
    <property type="nucleotide sequence ID" value="NZ_JAPFRD010000002.1"/>
</dbReference>
<evidence type="ECO:0000313" key="3">
    <source>
        <dbReference type="Proteomes" id="UP001142810"/>
    </source>
</evidence>
<dbReference type="EMBL" id="JAPFRD010000002">
    <property type="protein sequence ID" value="MCW8107130.1"/>
    <property type="molecule type" value="Genomic_DNA"/>
</dbReference>
<evidence type="ECO:0000313" key="2">
    <source>
        <dbReference type="EMBL" id="MCW8107130.1"/>
    </source>
</evidence>
<sequence>MPKCQVKVKDDGVHYNGLVFDSPFAKKNDWYLNALYSSSDIVKTMAFTPSLANSLFYEDHKGGIHEFKLVEQLDQYRDLSWDEYAELKKEVNQLEYDNAHQRHLDRLAMKAANRADVEEAENRLSSVPKNDQTSYQSGANDRRAEMAELESKKLASRHQQQLLAEVDTDEFEQGDTL</sequence>
<gene>
    <name evidence="2" type="ORF">OPS25_01255</name>
</gene>
<reference evidence="2" key="1">
    <citation type="submission" date="2022-11" db="EMBL/GenBank/DDBJ databases">
        <title>Alteromonas sp. nov., isolated from sea water of the Qingdao.</title>
        <authorList>
            <person name="Wang Q."/>
        </authorList>
    </citation>
    <scope>NUCLEOTIDE SEQUENCE</scope>
    <source>
        <strain evidence="2">ASW11-7</strain>
    </source>
</reference>
<accession>A0ABT3P3K9</accession>
<dbReference type="Proteomes" id="UP001142810">
    <property type="component" value="Unassembled WGS sequence"/>
</dbReference>